<name>A0A7N0R8X3_KALFE</name>
<dbReference type="PANTHER" id="PTHR12289">
    <property type="entry name" value="METAXIN RELATED"/>
    <property type="match status" value="1"/>
</dbReference>
<evidence type="ECO:0000256" key="1">
    <source>
        <dbReference type="SAM" id="MobiDB-lite"/>
    </source>
</evidence>
<dbReference type="PANTHER" id="PTHR12289:SF41">
    <property type="entry name" value="FAILED AXON CONNECTIONS-RELATED"/>
    <property type="match status" value="1"/>
</dbReference>
<dbReference type="EnsemblPlants" id="Kaladp0001s0296.1.v1.1">
    <property type="protein sequence ID" value="Kaladp0001s0296.1.v1.1"/>
    <property type="gene ID" value="Kaladp0001s0296.v1.1"/>
</dbReference>
<dbReference type="AlphaFoldDB" id="A0A7N0R8X3"/>
<protein>
    <recommendedName>
        <fullName evidence="7">Metaxin</fullName>
    </recommendedName>
</protein>
<dbReference type="Pfam" id="PF17172">
    <property type="entry name" value="GST_N_4"/>
    <property type="match status" value="1"/>
</dbReference>
<feature type="compositionally biased region" description="Low complexity" evidence="1">
    <location>
        <begin position="248"/>
        <end position="261"/>
    </location>
</feature>
<dbReference type="InterPro" id="IPR050931">
    <property type="entry name" value="Mito_Protein_Transport_Metaxin"/>
</dbReference>
<dbReference type="InterPro" id="IPR012336">
    <property type="entry name" value="Thioredoxin-like_fold"/>
</dbReference>
<evidence type="ECO:0000256" key="2">
    <source>
        <dbReference type="SAM" id="Phobius"/>
    </source>
</evidence>
<keyword evidence="2" id="KW-1133">Transmembrane helix</keyword>
<evidence type="ECO:0000259" key="3">
    <source>
        <dbReference type="Pfam" id="PF17171"/>
    </source>
</evidence>
<evidence type="ECO:0000313" key="6">
    <source>
        <dbReference type="Proteomes" id="UP000594263"/>
    </source>
</evidence>
<feature type="domain" description="Thioredoxin-like fold" evidence="4">
    <location>
        <begin position="22"/>
        <end position="114"/>
    </location>
</feature>
<dbReference type="GO" id="GO:0005741">
    <property type="term" value="C:mitochondrial outer membrane"/>
    <property type="evidence" value="ECO:0007669"/>
    <property type="project" value="TreeGrafter"/>
</dbReference>
<dbReference type="InterPro" id="IPR033468">
    <property type="entry name" value="Metaxin_GST"/>
</dbReference>
<reference evidence="5" key="1">
    <citation type="submission" date="2021-01" db="UniProtKB">
        <authorList>
            <consortium name="EnsemblPlants"/>
        </authorList>
    </citation>
    <scope>IDENTIFICATION</scope>
</reference>
<evidence type="ECO:0000259" key="4">
    <source>
        <dbReference type="Pfam" id="PF17172"/>
    </source>
</evidence>
<proteinExistence type="predicted"/>
<organism evidence="5 6">
    <name type="scientific">Kalanchoe fedtschenkoi</name>
    <name type="common">Lavender scallops</name>
    <name type="synonym">South American air plant</name>
    <dbReference type="NCBI Taxonomy" id="63787"/>
    <lineage>
        <taxon>Eukaryota</taxon>
        <taxon>Viridiplantae</taxon>
        <taxon>Streptophyta</taxon>
        <taxon>Embryophyta</taxon>
        <taxon>Tracheophyta</taxon>
        <taxon>Spermatophyta</taxon>
        <taxon>Magnoliopsida</taxon>
        <taxon>eudicotyledons</taxon>
        <taxon>Gunneridae</taxon>
        <taxon>Pentapetalae</taxon>
        <taxon>Saxifragales</taxon>
        <taxon>Crassulaceae</taxon>
        <taxon>Kalanchoe</taxon>
    </lineage>
</organism>
<evidence type="ECO:0008006" key="7">
    <source>
        <dbReference type="Google" id="ProtNLM"/>
    </source>
</evidence>
<dbReference type="Gramene" id="Kaladp0001s0296.1.v1.1">
    <property type="protein sequence ID" value="Kaladp0001s0296.1.v1.1"/>
    <property type="gene ID" value="Kaladp0001s0296.v1.1"/>
</dbReference>
<dbReference type="GO" id="GO:0006626">
    <property type="term" value="P:protein targeting to mitochondrion"/>
    <property type="evidence" value="ECO:0007669"/>
    <property type="project" value="TreeGrafter"/>
</dbReference>
<sequence>MDGGKLTLVARKPCFGLPTACPKCLPAYIYLKFAKVPFDLEFNLLDPDSEQIPYVESGEYVAYNNEKGGVIESLKDDGIVDLDSRVEFEPDWLSTNAMITSWLSDAVMYELWVATDESPVHKIYYSDLAWPIGKIMFLKQARAVKQLLGINGDNADRREKEIYRRATRAYKALSSRLGDETFFFDSRPTSVDANFLAHALFTLQALPETSTLRSKLLEHSNIISYAEKLRKEFVDPVPTSTLVPQPVSDSSSSDPKSNHSSWRSRPKSKPKKEKTEEEKTFRRRAKYFLGAQAVAILVFLTLMAGSDDNEVGLDEDDDFSYNY</sequence>
<feature type="domain" description="Metaxin glutathione S-transferase" evidence="3">
    <location>
        <begin position="167"/>
        <end position="228"/>
    </location>
</feature>
<dbReference type="CDD" id="cd03193">
    <property type="entry name" value="GST_C_Metaxin"/>
    <property type="match status" value="1"/>
</dbReference>
<dbReference type="Proteomes" id="UP000594263">
    <property type="component" value="Unplaced"/>
</dbReference>
<evidence type="ECO:0000313" key="5">
    <source>
        <dbReference type="EnsemblPlants" id="Kaladp0001s0296.1.v1.1"/>
    </source>
</evidence>
<keyword evidence="2" id="KW-0812">Transmembrane</keyword>
<feature type="region of interest" description="Disordered" evidence="1">
    <location>
        <begin position="240"/>
        <end position="278"/>
    </location>
</feature>
<feature type="compositionally biased region" description="Basic residues" evidence="1">
    <location>
        <begin position="262"/>
        <end position="272"/>
    </location>
</feature>
<keyword evidence="6" id="KW-1185">Reference proteome</keyword>
<keyword evidence="2" id="KW-0472">Membrane</keyword>
<accession>A0A7N0R8X3</accession>
<dbReference type="Pfam" id="PF17171">
    <property type="entry name" value="GST_C_6"/>
    <property type="match status" value="1"/>
</dbReference>
<dbReference type="OMA" id="YFQTRCL"/>
<feature type="transmembrane region" description="Helical" evidence="2">
    <location>
        <begin position="287"/>
        <end position="305"/>
    </location>
</feature>